<dbReference type="Proteomes" id="UP001306668">
    <property type="component" value="Unassembled WGS sequence"/>
</dbReference>
<dbReference type="Pfam" id="PF18928">
    <property type="entry name" value="DUF5677"/>
    <property type="match status" value="1"/>
</dbReference>
<proteinExistence type="predicted"/>
<evidence type="ECO:0000313" key="1">
    <source>
        <dbReference type="EMBL" id="GMR27043.1"/>
    </source>
</evidence>
<keyword evidence="2" id="KW-1185">Reference proteome</keyword>
<name>A0ABQ6QA06_9GAMM</name>
<sequence length="251" mass="27547">MTPLITQTLALATEQLTAVNTLIGCMRPPLAPPGRPQCALFLTVAEQFEAAVRLAHAGLITHSAVHVRSMLEATADLHLLGQDSQHVERMRYKQARGEKRFYDQMLAYEGLPDGVRTMIDGRMADCLARYEPLHEEFAGTLPTQAASFKAAGMDFVIGLYTMLCGFSHNDLSALALRHQGDSTMMHRAEVPEAVASLILSLASTALMHATYPMNGIAWTPEGEFDRLFGTMNDLHGKMMDLRDASQTADVQ</sequence>
<organism evidence="1 2">
    <name type="scientific">Stenotrophomonas sepilia</name>
    <dbReference type="NCBI Taxonomy" id="2860290"/>
    <lineage>
        <taxon>Bacteria</taxon>
        <taxon>Pseudomonadati</taxon>
        <taxon>Pseudomonadota</taxon>
        <taxon>Gammaproteobacteria</taxon>
        <taxon>Lysobacterales</taxon>
        <taxon>Lysobacteraceae</taxon>
        <taxon>Stenotrophomonas</taxon>
        <taxon>Stenotrophomonas maltophilia group</taxon>
    </lineage>
</organism>
<gene>
    <name evidence="1" type="ORF">STENOSP10_12620</name>
</gene>
<dbReference type="RefSeq" id="WP_338167631.1">
    <property type="nucleotide sequence ID" value="NZ_BTRJ01000009.1"/>
</dbReference>
<dbReference type="EMBL" id="BTRJ01000009">
    <property type="protein sequence ID" value="GMR27043.1"/>
    <property type="molecule type" value="Genomic_DNA"/>
</dbReference>
<comment type="caution">
    <text evidence="1">The sequence shown here is derived from an EMBL/GenBank/DDBJ whole genome shotgun (WGS) entry which is preliminary data.</text>
</comment>
<protein>
    <submittedName>
        <fullName evidence="1">Uncharacterized protein</fullName>
    </submittedName>
</protein>
<reference evidence="2" key="1">
    <citation type="submission" date="2023-07" db="EMBL/GenBank/DDBJ databases">
        <title>Genome sequence of Stenotrophomonas sp. Alg010 isolated from Sargassum waste.</title>
        <authorList>
            <person name="Mohapatra"/>
            <person name="B.R."/>
        </authorList>
    </citation>
    <scope>NUCLEOTIDE SEQUENCE [LARGE SCALE GENOMIC DNA]</scope>
    <source>
        <strain evidence="2">Alg010</strain>
    </source>
</reference>
<dbReference type="InterPro" id="IPR043733">
    <property type="entry name" value="DUF5677"/>
</dbReference>
<evidence type="ECO:0000313" key="2">
    <source>
        <dbReference type="Proteomes" id="UP001306668"/>
    </source>
</evidence>
<accession>A0ABQ6QA06</accession>